<evidence type="ECO:0000256" key="3">
    <source>
        <dbReference type="ARBA" id="ARBA00023315"/>
    </source>
</evidence>
<evidence type="ECO:0000256" key="2">
    <source>
        <dbReference type="ARBA" id="ARBA00022679"/>
    </source>
</evidence>
<dbReference type="EMBL" id="JAAGOX010000020">
    <property type="protein sequence ID" value="NDW45743.1"/>
    <property type="molecule type" value="Genomic_DNA"/>
</dbReference>
<name>A0A6B2NSF1_9RHOB</name>
<protein>
    <submittedName>
        <fullName evidence="5">Phosphate butyryltransferase</fullName>
    </submittedName>
</protein>
<dbReference type="RefSeq" id="WP_164130194.1">
    <property type="nucleotide sequence ID" value="NZ_JAAGOX010000020.1"/>
</dbReference>
<dbReference type="Pfam" id="PF01515">
    <property type="entry name" value="PTA_PTB"/>
    <property type="match status" value="1"/>
</dbReference>
<evidence type="ECO:0000259" key="4">
    <source>
        <dbReference type="Pfam" id="PF01515"/>
    </source>
</evidence>
<dbReference type="InterPro" id="IPR012147">
    <property type="entry name" value="P_Ac_Bu_trans"/>
</dbReference>
<sequence>MTAVRSFAALRGLARAAAPLRPVVAGGEATEVMTALAAMLESGLIDGAVVSGDPEAMAPLMAPELQGAVEVVPAFGVQDCARAAVAAIRAGRGDVLMKGHVDSGSYLRAVVDRADGLRDGDVLSNVTVAEMPSLGRLIAATDNGIVPMPTLDQKRQIVCNTLPLFAGLGVRPVKVAAVCATEKASDAIPATRDAEALARAGLPGFEIGGPMGYDVAVSPEAAQIKGLQDMPAAGAADLLLFPTIDAANAVAKAWKFHGQAKTGSIVLGARVPVLLNSRSDSAARRVNALLLAGAVLRGRALAESGGAKHRTALEL</sequence>
<dbReference type="PIRSF" id="PIRSF000428">
    <property type="entry name" value="P_Ac_trans"/>
    <property type="match status" value="1"/>
</dbReference>
<dbReference type="GO" id="GO:0016746">
    <property type="term" value="F:acyltransferase activity"/>
    <property type="evidence" value="ECO:0007669"/>
    <property type="project" value="UniProtKB-KW"/>
</dbReference>
<proteinExistence type="inferred from homology"/>
<gene>
    <name evidence="5" type="ORF">G0P99_12310</name>
</gene>
<dbReference type="Gene3D" id="3.40.718.10">
    <property type="entry name" value="Isopropylmalate Dehydrogenase"/>
    <property type="match status" value="1"/>
</dbReference>
<dbReference type="PANTHER" id="PTHR43356">
    <property type="entry name" value="PHOSPHATE ACETYLTRANSFERASE"/>
    <property type="match status" value="1"/>
</dbReference>
<keyword evidence="3" id="KW-0012">Acyltransferase</keyword>
<dbReference type="InterPro" id="IPR050500">
    <property type="entry name" value="Phos_Acetyltrans/Butyryltrans"/>
</dbReference>
<comment type="similarity">
    <text evidence="1">Belongs to the phosphate acetyltransferase and butyryltransferase family.</text>
</comment>
<organism evidence="5">
    <name type="scientific">Ruegeria sp. PrR005</name>
    <dbReference type="NCBI Taxonomy" id="2706882"/>
    <lineage>
        <taxon>Bacteria</taxon>
        <taxon>Pseudomonadati</taxon>
        <taxon>Pseudomonadota</taxon>
        <taxon>Alphaproteobacteria</taxon>
        <taxon>Rhodobacterales</taxon>
        <taxon>Roseobacteraceae</taxon>
        <taxon>Ruegeria</taxon>
    </lineage>
</organism>
<dbReference type="InterPro" id="IPR002505">
    <property type="entry name" value="PTA_PTB"/>
</dbReference>
<comment type="caution">
    <text evidence="5">The sequence shown here is derived from an EMBL/GenBank/DDBJ whole genome shotgun (WGS) entry which is preliminary data.</text>
</comment>
<reference evidence="5" key="1">
    <citation type="submission" date="2020-02" db="EMBL/GenBank/DDBJ databases">
        <title>Delineation of the pyrene-degrading pathway in Roseobacter clade bacteria by genomic analysis.</title>
        <authorList>
            <person name="Zhou H."/>
            <person name="Wang H."/>
        </authorList>
    </citation>
    <scope>NUCLEOTIDE SEQUENCE</scope>
    <source>
        <strain evidence="5">PrR005</strain>
    </source>
</reference>
<evidence type="ECO:0000313" key="5">
    <source>
        <dbReference type="EMBL" id="NDW45743.1"/>
    </source>
</evidence>
<keyword evidence="2 5" id="KW-0808">Transferase</keyword>
<dbReference type="PANTHER" id="PTHR43356:SF2">
    <property type="entry name" value="PHOSPHATE ACETYLTRANSFERASE"/>
    <property type="match status" value="1"/>
</dbReference>
<dbReference type="AlphaFoldDB" id="A0A6B2NSF1"/>
<dbReference type="SUPFAM" id="SSF53659">
    <property type="entry name" value="Isocitrate/Isopropylmalate dehydrogenase-like"/>
    <property type="match status" value="1"/>
</dbReference>
<feature type="domain" description="Phosphate acetyl/butaryl transferase" evidence="4">
    <location>
        <begin position="77"/>
        <end position="292"/>
    </location>
</feature>
<evidence type="ECO:0000256" key="1">
    <source>
        <dbReference type="ARBA" id="ARBA00005656"/>
    </source>
</evidence>
<accession>A0A6B2NSF1</accession>